<dbReference type="AlphaFoldDB" id="A0A4R6SJM0"/>
<evidence type="ECO:0000313" key="1">
    <source>
        <dbReference type="EMBL" id="TDQ04249.1"/>
    </source>
</evidence>
<dbReference type="Proteomes" id="UP000295444">
    <property type="component" value="Unassembled WGS sequence"/>
</dbReference>
<comment type="caution">
    <text evidence="1">The sequence shown here is derived from an EMBL/GenBank/DDBJ whole genome shotgun (WGS) entry which is preliminary data.</text>
</comment>
<organism evidence="1 2">
    <name type="scientific">Labedaea rhizosphaerae</name>
    <dbReference type="NCBI Taxonomy" id="598644"/>
    <lineage>
        <taxon>Bacteria</taxon>
        <taxon>Bacillati</taxon>
        <taxon>Actinomycetota</taxon>
        <taxon>Actinomycetes</taxon>
        <taxon>Pseudonocardiales</taxon>
        <taxon>Pseudonocardiaceae</taxon>
        <taxon>Labedaea</taxon>
    </lineage>
</organism>
<gene>
    <name evidence="1" type="ORF">EV186_101192</name>
</gene>
<sequence>MPGMRNIVLIAIVLALAVAAISHESGSKPPGSSSSAATGKSSAFLAAQHKYDRMWGDRATDDELMAVGRTICTLHHRGLSDSDILKATVGYRLPAGKERSLGLQRIRDAKKYICP</sequence>
<reference evidence="1 2" key="1">
    <citation type="submission" date="2019-03" db="EMBL/GenBank/DDBJ databases">
        <title>Genomic Encyclopedia of Type Strains, Phase IV (KMG-IV): sequencing the most valuable type-strain genomes for metagenomic binning, comparative biology and taxonomic classification.</title>
        <authorList>
            <person name="Goeker M."/>
        </authorList>
    </citation>
    <scope>NUCLEOTIDE SEQUENCE [LARGE SCALE GENOMIC DNA]</scope>
    <source>
        <strain evidence="1 2">DSM 45361</strain>
    </source>
</reference>
<proteinExistence type="predicted"/>
<evidence type="ECO:0000313" key="2">
    <source>
        <dbReference type="Proteomes" id="UP000295444"/>
    </source>
</evidence>
<dbReference type="EMBL" id="SNXZ01000001">
    <property type="protein sequence ID" value="TDQ04249.1"/>
    <property type="molecule type" value="Genomic_DNA"/>
</dbReference>
<protein>
    <recommendedName>
        <fullName evidence="3">DUF732 domain-containing protein</fullName>
    </recommendedName>
</protein>
<keyword evidence="2" id="KW-1185">Reference proteome</keyword>
<accession>A0A4R6SJM0</accession>
<name>A0A4R6SJM0_LABRH</name>
<evidence type="ECO:0008006" key="3">
    <source>
        <dbReference type="Google" id="ProtNLM"/>
    </source>
</evidence>